<proteinExistence type="predicted"/>
<dbReference type="InterPro" id="IPR050426">
    <property type="entry name" value="Glycosyltransferase_28"/>
</dbReference>
<name>A0A7G8BDS2_9BACT</name>
<keyword evidence="2" id="KW-1185">Reference proteome</keyword>
<dbReference type="SUPFAM" id="SSF53756">
    <property type="entry name" value="UDP-Glycosyltransferase/glycogen phosphorylase"/>
    <property type="match status" value="1"/>
</dbReference>
<dbReference type="Gene3D" id="3.40.50.2000">
    <property type="entry name" value="Glycogen Phosphorylase B"/>
    <property type="match status" value="2"/>
</dbReference>
<reference evidence="1 2" key="1">
    <citation type="submission" date="2020-08" db="EMBL/GenBank/DDBJ databases">
        <title>Edaphobacter telluris sp. nov. and Acidobacterium dinghuensis sp. nov., two acidobacteria isolated from forest soil.</title>
        <authorList>
            <person name="Fu J."/>
            <person name="Qiu L."/>
        </authorList>
    </citation>
    <scope>NUCLEOTIDE SEQUENCE [LARGE SCALE GENOMIC DNA]</scope>
    <source>
        <strain evidence="1">4Y35</strain>
    </source>
</reference>
<evidence type="ECO:0000313" key="2">
    <source>
        <dbReference type="Proteomes" id="UP000515312"/>
    </source>
</evidence>
<dbReference type="Pfam" id="PF00201">
    <property type="entry name" value="UDPGT"/>
    <property type="match status" value="1"/>
</dbReference>
<dbReference type="GO" id="GO:0008194">
    <property type="term" value="F:UDP-glycosyltransferase activity"/>
    <property type="evidence" value="ECO:0007669"/>
    <property type="project" value="InterPro"/>
</dbReference>
<evidence type="ECO:0000313" key="1">
    <source>
        <dbReference type="EMBL" id="QNI30692.1"/>
    </source>
</evidence>
<keyword evidence="1" id="KW-0808">Transferase</keyword>
<dbReference type="EMBL" id="CP060394">
    <property type="protein sequence ID" value="QNI30692.1"/>
    <property type="molecule type" value="Genomic_DNA"/>
</dbReference>
<dbReference type="InterPro" id="IPR002213">
    <property type="entry name" value="UDP_glucos_trans"/>
</dbReference>
<gene>
    <name evidence="1" type="ORF">H7849_16335</name>
</gene>
<dbReference type="CDD" id="cd03784">
    <property type="entry name" value="GT1_Gtf-like"/>
    <property type="match status" value="1"/>
</dbReference>
<accession>A0A7G8BDS2</accession>
<dbReference type="AlphaFoldDB" id="A0A7G8BDS2"/>
<dbReference type="GO" id="GO:0017000">
    <property type="term" value="P:antibiotic biosynthetic process"/>
    <property type="evidence" value="ECO:0007669"/>
    <property type="project" value="UniProtKB-ARBA"/>
</dbReference>
<dbReference type="RefSeq" id="WP_186740742.1">
    <property type="nucleotide sequence ID" value="NZ_CP060394.1"/>
</dbReference>
<dbReference type="GO" id="GO:0016758">
    <property type="term" value="F:hexosyltransferase activity"/>
    <property type="evidence" value="ECO:0007669"/>
    <property type="project" value="UniProtKB-ARBA"/>
</dbReference>
<dbReference type="PANTHER" id="PTHR48050">
    <property type="entry name" value="STEROL 3-BETA-GLUCOSYLTRANSFERASE"/>
    <property type="match status" value="1"/>
</dbReference>
<dbReference type="Proteomes" id="UP000515312">
    <property type="component" value="Chromosome"/>
</dbReference>
<dbReference type="FunFam" id="3.40.50.2000:FF:000072">
    <property type="entry name" value="Glycosyl transferase"/>
    <property type="match status" value="1"/>
</dbReference>
<organism evidence="1 2">
    <name type="scientific">Alloacidobacterium dinghuense</name>
    <dbReference type="NCBI Taxonomy" id="2763107"/>
    <lineage>
        <taxon>Bacteria</taxon>
        <taxon>Pseudomonadati</taxon>
        <taxon>Acidobacteriota</taxon>
        <taxon>Terriglobia</taxon>
        <taxon>Terriglobales</taxon>
        <taxon>Acidobacteriaceae</taxon>
        <taxon>Alloacidobacterium</taxon>
    </lineage>
</organism>
<dbReference type="KEGG" id="adin:H7849_16335"/>
<protein>
    <submittedName>
        <fullName evidence="1">Glycosyltransferase</fullName>
    </submittedName>
</protein>
<sequence>MAHLGFLTLHVMGHLFPMSTLAAHLKSRGHRVTFFAFADSEAFITQAGLECVVVGREEFPLGYVKRAFGALSRMSGIRGIRYTVDLLCKEVGAQLATLPEAIREAGIDALIIDQFYIGGSTVADHLQLPYVHVANALLSNVDKKIPPIIFTWSDERGFIALARIRLAHAIIRKMFQRVWDELNRQRQKWGLPVYTEFLNERFGAQPQICQQPRSFEFPRNLPPTFHFVGPLHKSESRPGTSFPWERIDGRPLIYASMGTLQNGLEWVFRAIAEGCAGVDAQLVLSLGGNMDPAQFSQLPGDPVVVQFAPQLEVLKRAALCITHAGLNTALESLAQGVPMVAIPITNDQPGVAARIVWTGTGQLIPLKKLTANSLQRAVSGVMSNSTYRENARRFRDEIANLNSLERASEIVESVLR</sequence>
<dbReference type="PANTHER" id="PTHR48050:SF13">
    <property type="entry name" value="STEROL 3-BETA-GLUCOSYLTRANSFERASE UGT80A2"/>
    <property type="match status" value="1"/>
</dbReference>